<accession>A0AAN7Q0P3</accession>
<comment type="caution">
    <text evidence="1">The sequence shown here is derived from an EMBL/GenBank/DDBJ whole genome shotgun (WGS) entry which is preliminary data.</text>
</comment>
<dbReference type="AlphaFoldDB" id="A0AAN7Q0P3"/>
<reference evidence="2" key="1">
    <citation type="submission" date="2023-01" db="EMBL/GenBank/DDBJ databases">
        <title>Key to firefly adult light organ development and bioluminescence: homeobox transcription factors regulate luciferase expression and transportation to peroxisome.</title>
        <authorList>
            <person name="Fu X."/>
        </authorList>
    </citation>
    <scope>NUCLEOTIDE SEQUENCE [LARGE SCALE GENOMIC DNA]</scope>
</reference>
<gene>
    <name evidence="1" type="ORF">RN001_005056</name>
</gene>
<proteinExistence type="predicted"/>
<name>A0AAN7Q0P3_9COLE</name>
<evidence type="ECO:0000313" key="2">
    <source>
        <dbReference type="Proteomes" id="UP001353858"/>
    </source>
</evidence>
<protein>
    <submittedName>
        <fullName evidence="1">Uncharacterized protein</fullName>
    </submittedName>
</protein>
<sequence length="128" mass="14637">MCDNEISNVPSTSTSSLGLDMNFIERLVQIIEDKDKELRKVRQETECKKVSANTTFSSFNVPYGEIGAQIPKFSGKEDEWLDITVWIQRINDIQIMYELSDNVIKVVRVVQQRFLGEEFLETDLGGEG</sequence>
<dbReference type="Proteomes" id="UP001353858">
    <property type="component" value="Unassembled WGS sequence"/>
</dbReference>
<evidence type="ECO:0000313" key="1">
    <source>
        <dbReference type="EMBL" id="KAK4881737.1"/>
    </source>
</evidence>
<organism evidence="1 2">
    <name type="scientific">Aquatica leii</name>
    <dbReference type="NCBI Taxonomy" id="1421715"/>
    <lineage>
        <taxon>Eukaryota</taxon>
        <taxon>Metazoa</taxon>
        <taxon>Ecdysozoa</taxon>
        <taxon>Arthropoda</taxon>
        <taxon>Hexapoda</taxon>
        <taxon>Insecta</taxon>
        <taxon>Pterygota</taxon>
        <taxon>Neoptera</taxon>
        <taxon>Endopterygota</taxon>
        <taxon>Coleoptera</taxon>
        <taxon>Polyphaga</taxon>
        <taxon>Elateriformia</taxon>
        <taxon>Elateroidea</taxon>
        <taxon>Lampyridae</taxon>
        <taxon>Luciolinae</taxon>
        <taxon>Aquatica</taxon>
    </lineage>
</organism>
<keyword evidence="2" id="KW-1185">Reference proteome</keyword>
<dbReference type="EMBL" id="JARPUR010000002">
    <property type="protein sequence ID" value="KAK4881737.1"/>
    <property type="molecule type" value="Genomic_DNA"/>
</dbReference>